<evidence type="ECO:0000256" key="1">
    <source>
        <dbReference type="SAM" id="MobiDB-lite"/>
    </source>
</evidence>
<dbReference type="Proteomes" id="UP000317728">
    <property type="component" value="Chromosome"/>
</dbReference>
<sequence length="59" mass="6138">MRCKSSRSCNAKVTRSSSSARATNRCRCAPSHRCAKESPSTGGLSLASPTPTARNVPTG</sequence>
<accession>A0AB73U0X5</accession>
<gene>
    <name evidence="2" type="ORF">FJK96_10435</name>
</gene>
<dbReference type="AlphaFoldDB" id="A0AB73U0X5"/>
<name>A0AB73U0X5_MYCCH</name>
<feature type="compositionally biased region" description="Polar residues" evidence="1">
    <location>
        <begin position="1"/>
        <end position="13"/>
    </location>
</feature>
<organism evidence="2 3">
    <name type="scientific">Mycobacteroides chelonae</name>
    <name type="common">Mycobacterium chelonae</name>
    <dbReference type="NCBI Taxonomy" id="1774"/>
    <lineage>
        <taxon>Bacteria</taxon>
        <taxon>Bacillati</taxon>
        <taxon>Actinomycetota</taxon>
        <taxon>Actinomycetes</taxon>
        <taxon>Mycobacteriales</taxon>
        <taxon>Mycobacteriaceae</taxon>
        <taxon>Mycobacteroides</taxon>
    </lineage>
</organism>
<feature type="region of interest" description="Disordered" evidence="1">
    <location>
        <begin position="1"/>
        <end position="59"/>
    </location>
</feature>
<protein>
    <submittedName>
        <fullName evidence="2">Uncharacterized protein</fullName>
    </submittedName>
</protein>
<feature type="compositionally biased region" description="Polar residues" evidence="1">
    <location>
        <begin position="38"/>
        <end position="59"/>
    </location>
</feature>
<proteinExistence type="predicted"/>
<dbReference type="EMBL" id="CP041150">
    <property type="protein sequence ID" value="QDF70532.1"/>
    <property type="molecule type" value="Genomic_DNA"/>
</dbReference>
<evidence type="ECO:0000313" key="2">
    <source>
        <dbReference type="EMBL" id="QDF70532.1"/>
    </source>
</evidence>
<evidence type="ECO:0000313" key="3">
    <source>
        <dbReference type="Proteomes" id="UP000317728"/>
    </source>
</evidence>
<reference evidence="2 3" key="1">
    <citation type="submission" date="2019-06" db="EMBL/GenBank/DDBJ databases">
        <title>Whole geneome sequnce of Mycobacteroides chelonae M77 isolated from bovine milk from Meghalaya, India.</title>
        <authorList>
            <person name="Vise E."/>
            <person name="Das S."/>
            <person name="Garg A."/>
            <person name="Ghatak S."/>
            <person name="Shakuntala I."/>
            <person name="Milton A.A.P."/>
            <person name="Karam A."/>
            <person name="Sanjukta R."/>
            <person name="Puro K."/>
            <person name="Sen A."/>
        </authorList>
    </citation>
    <scope>NUCLEOTIDE SEQUENCE [LARGE SCALE GENOMIC DNA]</scope>
    <source>
        <strain evidence="2 3">M77</strain>
    </source>
</reference>
<feature type="compositionally biased region" description="Low complexity" evidence="1">
    <location>
        <begin position="14"/>
        <end position="29"/>
    </location>
</feature>